<keyword evidence="2" id="KW-1133">Transmembrane helix</keyword>
<evidence type="ECO:0000256" key="2">
    <source>
        <dbReference type="SAM" id="Phobius"/>
    </source>
</evidence>
<reference evidence="3 4" key="1">
    <citation type="journal article" date="2014" name="Genome Announc.">
        <title>Draft Genome Sequences of Marinobacter similis A3d10T and Marinobacter salarius R9SW1T.</title>
        <authorList>
            <person name="Ivanova E.P."/>
            <person name="Ng H.J."/>
            <person name="Webb H.K."/>
            <person name="Feng G."/>
            <person name="Oshima K."/>
            <person name="Hattori M."/>
            <person name="Ohkuma M."/>
            <person name="Sergeev A.F."/>
            <person name="Mikhailov V.V."/>
            <person name="Crawford R.J."/>
            <person name="Sawabe T."/>
        </authorList>
    </citation>
    <scope>NUCLEOTIDE SEQUENCE [LARGE SCALE GENOMIC DNA]</scope>
    <source>
        <strain evidence="4">A3d10 and R9SW1</strain>
    </source>
</reference>
<dbReference type="Proteomes" id="UP000035081">
    <property type="component" value="Chromosome"/>
</dbReference>
<gene>
    <name evidence="3" type="ORF">AU15_18610</name>
</gene>
<sequence length="114" mass="12160">MEPPAVVVAGGAFVIEDASLSPGSSRAVESPPPPSPESEDELLLPELQPTRARDKAKAQPPATSLWSGITRILFPLLLFGMLLANRQNLYANVAGSWLREELGHTSFGNGLLRA</sequence>
<accession>W5YWA6</accession>
<evidence type="ECO:0000256" key="1">
    <source>
        <dbReference type="SAM" id="MobiDB-lite"/>
    </source>
</evidence>
<dbReference type="AlphaFoldDB" id="W5YWA6"/>
<feature type="region of interest" description="Disordered" evidence="1">
    <location>
        <begin position="20"/>
        <end position="62"/>
    </location>
</feature>
<dbReference type="HOGENOM" id="CLU_2118103_0_0_6"/>
<feature type="transmembrane region" description="Helical" evidence="2">
    <location>
        <begin position="65"/>
        <end position="84"/>
    </location>
</feature>
<proteinExistence type="predicted"/>
<name>W5YWA6_9GAMM</name>
<keyword evidence="2" id="KW-0812">Transmembrane</keyword>
<evidence type="ECO:0000313" key="4">
    <source>
        <dbReference type="Proteomes" id="UP000035081"/>
    </source>
</evidence>
<dbReference type="EMBL" id="CP007152">
    <property type="protein sequence ID" value="AHI33366.1"/>
    <property type="molecule type" value="Genomic_DNA"/>
</dbReference>
<keyword evidence="2" id="KW-0472">Membrane</keyword>
<evidence type="ECO:0000313" key="3">
    <source>
        <dbReference type="EMBL" id="AHI33366.1"/>
    </source>
</evidence>
<protein>
    <submittedName>
        <fullName evidence="3">Uncharacterized protein</fullName>
    </submittedName>
</protein>
<dbReference type="KEGG" id="msr:AU15_18610"/>
<organism evidence="3 4">
    <name type="scientific">Marinobacter salarius</name>
    <dbReference type="NCBI Taxonomy" id="1420917"/>
    <lineage>
        <taxon>Bacteria</taxon>
        <taxon>Pseudomonadati</taxon>
        <taxon>Pseudomonadota</taxon>
        <taxon>Gammaproteobacteria</taxon>
        <taxon>Pseudomonadales</taxon>
        <taxon>Marinobacteraceae</taxon>
        <taxon>Marinobacter</taxon>
    </lineage>
</organism>